<evidence type="ECO:0000313" key="1">
    <source>
        <dbReference type="EMBL" id="NQE35816.1"/>
    </source>
</evidence>
<proteinExistence type="predicted"/>
<protein>
    <recommendedName>
        <fullName evidence="3">SH3 domain-containing protein</fullName>
    </recommendedName>
</protein>
<reference evidence="1 2" key="1">
    <citation type="journal article" date="2020" name="Sci. Rep.">
        <title>A novel cyanobacterial geosmin producer, revising GeoA distribution and dispersion patterns in Bacteria.</title>
        <authorList>
            <person name="Churro C."/>
            <person name="Semedo-Aguiar A.P."/>
            <person name="Silva A.D."/>
            <person name="Pereira-Leal J.B."/>
            <person name="Leite R.B."/>
        </authorList>
    </citation>
    <scope>NUCLEOTIDE SEQUENCE [LARGE SCALE GENOMIC DNA]</scope>
    <source>
        <strain evidence="1 2">IPMA8</strain>
    </source>
</reference>
<dbReference type="Proteomes" id="UP000702425">
    <property type="component" value="Unassembled WGS sequence"/>
</dbReference>
<accession>A0ABX2CZI9</accession>
<comment type="caution">
    <text evidence="1">The sequence shown here is derived from an EMBL/GenBank/DDBJ whole genome shotgun (WGS) entry which is preliminary data.</text>
</comment>
<organism evidence="1 2">
    <name type="scientific">Microcoleus asticus IPMA8</name>
    <dbReference type="NCBI Taxonomy" id="2563858"/>
    <lineage>
        <taxon>Bacteria</taxon>
        <taxon>Bacillati</taxon>
        <taxon>Cyanobacteriota</taxon>
        <taxon>Cyanophyceae</taxon>
        <taxon>Oscillatoriophycideae</taxon>
        <taxon>Oscillatoriales</taxon>
        <taxon>Microcoleaceae</taxon>
        <taxon>Microcoleus</taxon>
        <taxon>Microcoleus asticus</taxon>
    </lineage>
</organism>
<dbReference type="RefSeq" id="WP_172189492.1">
    <property type="nucleotide sequence ID" value="NZ_CAWPPK010000280.1"/>
</dbReference>
<evidence type="ECO:0000313" key="2">
    <source>
        <dbReference type="Proteomes" id="UP000702425"/>
    </source>
</evidence>
<gene>
    <name evidence="1" type="ORF">E5S67_03552</name>
</gene>
<sequence length="80" mass="9183">MNSSSKPVGYNCVSPYFVVYGVAETSHFSSEYGRIKLRRFPNESEKPIDSEVRINDRVVMIAEVGDGWPSFFKQKCDRPF</sequence>
<evidence type="ECO:0008006" key="3">
    <source>
        <dbReference type="Google" id="ProtNLM"/>
    </source>
</evidence>
<dbReference type="EMBL" id="SRRZ01000065">
    <property type="protein sequence ID" value="NQE35816.1"/>
    <property type="molecule type" value="Genomic_DNA"/>
</dbReference>
<keyword evidence="2" id="KW-1185">Reference proteome</keyword>
<name>A0ABX2CZI9_9CYAN</name>